<protein>
    <submittedName>
        <fullName evidence="2">Dihydrofolate reductase family protein</fullName>
    </submittedName>
</protein>
<proteinExistence type="predicted"/>
<reference evidence="3" key="1">
    <citation type="journal article" date="2019" name="Int. J. Syst. Evol. Microbiol.">
        <title>The Global Catalogue of Microorganisms (GCM) 10K type strain sequencing project: providing services to taxonomists for standard genome sequencing and annotation.</title>
        <authorList>
            <consortium name="The Broad Institute Genomics Platform"/>
            <consortium name="The Broad Institute Genome Sequencing Center for Infectious Disease"/>
            <person name="Wu L."/>
            <person name="Ma J."/>
        </authorList>
    </citation>
    <scope>NUCLEOTIDE SEQUENCE [LARGE SCALE GENOMIC DNA]</scope>
    <source>
        <strain evidence="3">JCM 9371</strain>
    </source>
</reference>
<dbReference type="InterPro" id="IPR002734">
    <property type="entry name" value="RibDG_C"/>
</dbReference>
<dbReference type="Gene3D" id="3.40.430.10">
    <property type="entry name" value="Dihydrofolate Reductase, subunit A"/>
    <property type="match status" value="1"/>
</dbReference>
<dbReference type="RefSeq" id="WP_131756476.1">
    <property type="nucleotide sequence ID" value="NZ_CAACUY010000017.1"/>
</dbReference>
<sequence length="200" mass="21509">MARRHPMGKLVVCNIMSVDGYYADSDGNPLVLEMDAAFDAYNLERLRAAETLLLGANSYRTFMGFWPAQADNPEASAANREFGAIYGRIKVNVISDSLTGDDIAPWSEQTTVIGREDAESRVKELKQQAEGDLVTFGSRITWNALLQAGLVDELHLVVGPAALGTGTPIFTGASGRLSLAEVPRLDGSDSAVLRYEASVA</sequence>
<evidence type="ECO:0000313" key="2">
    <source>
        <dbReference type="EMBL" id="MFD0689628.1"/>
    </source>
</evidence>
<name>A0ABW2XTQ4_9ACTN</name>
<feature type="domain" description="Bacterial bifunctional deaminase-reductase C-terminal" evidence="1">
    <location>
        <begin position="10"/>
        <end position="174"/>
    </location>
</feature>
<dbReference type="Proteomes" id="UP001597063">
    <property type="component" value="Unassembled WGS sequence"/>
</dbReference>
<dbReference type="InterPro" id="IPR024072">
    <property type="entry name" value="DHFR-like_dom_sf"/>
</dbReference>
<accession>A0ABW2XTQ4</accession>
<dbReference type="Pfam" id="PF01872">
    <property type="entry name" value="RibD_C"/>
    <property type="match status" value="1"/>
</dbReference>
<dbReference type="SUPFAM" id="SSF53597">
    <property type="entry name" value="Dihydrofolate reductase-like"/>
    <property type="match status" value="1"/>
</dbReference>
<dbReference type="EMBL" id="JBHTGP010000018">
    <property type="protein sequence ID" value="MFD0689628.1"/>
    <property type="molecule type" value="Genomic_DNA"/>
</dbReference>
<evidence type="ECO:0000259" key="1">
    <source>
        <dbReference type="Pfam" id="PF01872"/>
    </source>
</evidence>
<gene>
    <name evidence="2" type="ORF">ACFQZM_34430</name>
</gene>
<evidence type="ECO:0000313" key="3">
    <source>
        <dbReference type="Proteomes" id="UP001597063"/>
    </source>
</evidence>
<comment type="caution">
    <text evidence="2">The sequence shown here is derived from an EMBL/GenBank/DDBJ whole genome shotgun (WGS) entry which is preliminary data.</text>
</comment>
<keyword evidence="3" id="KW-1185">Reference proteome</keyword>
<organism evidence="2 3">
    <name type="scientific">Actinomadura fibrosa</name>
    <dbReference type="NCBI Taxonomy" id="111802"/>
    <lineage>
        <taxon>Bacteria</taxon>
        <taxon>Bacillati</taxon>
        <taxon>Actinomycetota</taxon>
        <taxon>Actinomycetes</taxon>
        <taxon>Streptosporangiales</taxon>
        <taxon>Thermomonosporaceae</taxon>
        <taxon>Actinomadura</taxon>
    </lineage>
</organism>